<gene>
    <name evidence="1" type="ORF">AC529_08380</name>
</gene>
<reference evidence="2" key="1">
    <citation type="journal article" date="2017" name="Acta Aliment.">
        <title>Plant polysaccharide degrading enzyme system of Thermpbifida cellulosilytica TB100 revealed by de novo genome project data.</title>
        <authorList>
            <person name="Toth A."/>
            <person name="Baka E."/>
            <person name="Luzics S."/>
            <person name="Bata-Vidacs I."/>
            <person name="Nagy I."/>
            <person name="Balint B."/>
            <person name="Herceg R."/>
            <person name="Olasz F."/>
            <person name="Wilk T."/>
            <person name="Nagy T."/>
            <person name="Kriszt B."/>
            <person name="Nagy I."/>
            <person name="Kukolya J."/>
        </authorList>
    </citation>
    <scope>NUCLEOTIDE SEQUENCE [LARGE SCALE GENOMIC DNA]</scope>
    <source>
        <strain evidence="2">TB100</strain>
    </source>
</reference>
<evidence type="ECO:0000313" key="2">
    <source>
        <dbReference type="Proteomes" id="UP000074382"/>
    </source>
</evidence>
<organism evidence="1 2">
    <name type="scientific">Thermobifida cellulosilytica TB100</name>
    <dbReference type="NCBI Taxonomy" id="665004"/>
    <lineage>
        <taxon>Bacteria</taxon>
        <taxon>Bacillati</taxon>
        <taxon>Actinomycetota</taxon>
        <taxon>Actinomycetes</taxon>
        <taxon>Streptosporangiales</taxon>
        <taxon>Nocardiopsidaceae</taxon>
        <taxon>Thermobifida</taxon>
    </lineage>
</organism>
<dbReference type="Proteomes" id="UP000074382">
    <property type="component" value="Unassembled WGS sequence"/>
</dbReference>
<keyword evidence="2" id="KW-1185">Reference proteome</keyword>
<dbReference type="PATRIC" id="fig|665004.4.peg.2096"/>
<accession>A0A147KIM5</accession>
<evidence type="ECO:0000313" key="1">
    <source>
        <dbReference type="EMBL" id="KUP97164.1"/>
    </source>
</evidence>
<dbReference type="AlphaFoldDB" id="A0A147KIM5"/>
<name>A0A147KIM5_THECS</name>
<proteinExistence type="predicted"/>
<sequence length="120" mass="13510">MRRPELTGPTRLDSRLDQQCFWHPGAMTQVWITKTGNQMARADLIGELDTFSSSIIARVSGADPPITLGIARGGGRTRLEDMIHLQRQIIAKLERDQPEILLSLGQVDESLNIHWTRYSS</sequence>
<dbReference type="EMBL" id="LGEM01000036">
    <property type="protein sequence ID" value="KUP97164.1"/>
    <property type="molecule type" value="Genomic_DNA"/>
</dbReference>
<dbReference type="STRING" id="665004.AC529_08380"/>
<comment type="caution">
    <text evidence="1">The sequence shown here is derived from an EMBL/GenBank/DDBJ whole genome shotgun (WGS) entry which is preliminary data.</text>
</comment>
<protein>
    <submittedName>
        <fullName evidence="1">Uncharacterized protein</fullName>
    </submittedName>
</protein>